<evidence type="ECO:0000313" key="4">
    <source>
        <dbReference type="Proteomes" id="UP000214746"/>
    </source>
</evidence>
<evidence type="ECO:0000313" key="3">
    <source>
        <dbReference type="EMBL" id="PZE21452.1"/>
    </source>
</evidence>
<proteinExistence type="predicted"/>
<sequence>MYLHGKKLEEIDFFRKLSVHGRKLGIHVLVFTPDDVDGDKVNALYYSMPARKWKRKLTAIPELVYDRSRYRGAQNLQKITKFRALHDKIRYLGRPLTDKWSMYQIMSGESDIAKHLPATVLYSGPEDLLRFLKQHQRIYLKPHKGTGGRGIVRLQRASDNVYFLQGRDRQRRIIPAQMIEEKEITEKLNGWNMEGQYIIQQGIPLALKNGRVHDFRMLVQKDGDGRWQITGCAGRVGPKKSVTSNLHGGGAAVPMDVLLTERFEDQSKVESIKEDAHTLGMKVAQFLEEHFGSLCELGIDLAIDPSGKVWLLEVNPKPSREVFSRIGEKSTYRTAVTRPLQYARYLFSRKTETEE</sequence>
<organism evidence="3 4">
    <name type="scientific">Paenibacillus xerothermodurans</name>
    <dbReference type="NCBI Taxonomy" id="1977292"/>
    <lineage>
        <taxon>Bacteria</taxon>
        <taxon>Bacillati</taxon>
        <taxon>Bacillota</taxon>
        <taxon>Bacilli</taxon>
        <taxon>Bacillales</taxon>
        <taxon>Paenibacillaceae</taxon>
        <taxon>Paenibacillus</taxon>
    </lineage>
</organism>
<gene>
    <name evidence="3" type="ORF">CBW46_008890</name>
</gene>
<dbReference type="OrthoDB" id="7869153at2"/>
<dbReference type="EMBL" id="NHRJ02000003">
    <property type="protein sequence ID" value="PZE21452.1"/>
    <property type="molecule type" value="Genomic_DNA"/>
</dbReference>
<keyword evidence="1" id="KW-0067">ATP-binding</keyword>
<accession>A0A2W1P141</accession>
<comment type="caution">
    <text evidence="3">The sequence shown here is derived from an EMBL/GenBank/DDBJ whole genome shotgun (WGS) entry which is preliminary data.</text>
</comment>
<evidence type="ECO:0000259" key="2">
    <source>
        <dbReference type="PROSITE" id="PS50975"/>
    </source>
</evidence>
<dbReference type="PANTHER" id="PTHR21621:SF2">
    <property type="entry name" value="COENZYME GAMMA-F420-2:ALPHA-L-GLUTAMATE LIGASE"/>
    <property type="match status" value="1"/>
</dbReference>
<protein>
    <submittedName>
        <fullName evidence="3">YheC/YheD family protein</fullName>
    </submittedName>
</protein>
<dbReference type="PROSITE" id="PS50975">
    <property type="entry name" value="ATP_GRASP"/>
    <property type="match status" value="1"/>
</dbReference>
<dbReference type="Gene3D" id="3.30.470.20">
    <property type="entry name" value="ATP-grasp fold, B domain"/>
    <property type="match status" value="1"/>
</dbReference>
<dbReference type="GO" id="GO:0043774">
    <property type="term" value="F:coenzyme F420-2 alpha-glutamyl ligase activity"/>
    <property type="evidence" value="ECO:0007669"/>
    <property type="project" value="TreeGrafter"/>
</dbReference>
<dbReference type="GO" id="GO:0005524">
    <property type="term" value="F:ATP binding"/>
    <property type="evidence" value="ECO:0007669"/>
    <property type="project" value="UniProtKB-UniRule"/>
</dbReference>
<keyword evidence="4" id="KW-1185">Reference proteome</keyword>
<dbReference type="InterPro" id="IPR013815">
    <property type="entry name" value="ATP_grasp_subdomain_1"/>
</dbReference>
<dbReference type="RefSeq" id="WP_089199649.1">
    <property type="nucleotide sequence ID" value="NZ_NHRJ02000003.1"/>
</dbReference>
<dbReference type="AlphaFoldDB" id="A0A2W1P141"/>
<dbReference type="InterPro" id="IPR011761">
    <property type="entry name" value="ATP-grasp"/>
</dbReference>
<dbReference type="Gene3D" id="3.30.1490.20">
    <property type="entry name" value="ATP-grasp fold, A domain"/>
    <property type="match status" value="1"/>
</dbReference>
<keyword evidence="1" id="KW-0547">Nucleotide-binding</keyword>
<dbReference type="GO" id="GO:0046872">
    <property type="term" value="F:metal ion binding"/>
    <property type="evidence" value="ECO:0007669"/>
    <property type="project" value="InterPro"/>
</dbReference>
<feature type="domain" description="ATP-grasp" evidence="2">
    <location>
        <begin position="106"/>
        <end position="344"/>
    </location>
</feature>
<name>A0A2W1P141_PAEXE</name>
<dbReference type="InterPro" id="IPR026838">
    <property type="entry name" value="YheC/D"/>
</dbReference>
<dbReference type="Proteomes" id="UP000214746">
    <property type="component" value="Unassembled WGS sequence"/>
</dbReference>
<reference evidence="3" key="1">
    <citation type="submission" date="2018-06" db="EMBL/GenBank/DDBJ databases">
        <title>Paenibacillus xerothermodurans sp. nov. an extremely dry heat resistant spore forming bacterium isolated from the soil of Cape Canaveral, Florida.</title>
        <authorList>
            <person name="Seuylemezian A."/>
            <person name="Kaur N."/>
            <person name="Patil P."/>
            <person name="Patil P."/>
            <person name="Mayilraj S."/>
            <person name="Vaishampayan P."/>
        </authorList>
    </citation>
    <scope>NUCLEOTIDE SEQUENCE [LARGE SCALE GENOMIC DNA]</scope>
    <source>
        <strain evidence="3">ATCC 27380</strain>
    </source>
</reference>
<dbReference type="SUPFAM" id="SSF56059">
    <property type="entry name" value="Glutathione synthetase ATP-binding domain-like"/>
    <property type="match status" value="1"/>
</dbReference>
<dbReference type="GO" id="GO:0005737">
    <property type="term" value="C:cytoplasm"/>
    <property type="evidence" value="ECO:0007669"/>
    <property type="project" value="TreeGrafter"/>
</dbReference>
<dbReference type="PANTHER" id="PTHR21621">
    <property type="entry name" value="RIBOSOMAL PROTEIN S6 MODIFICATION PROTEIN"/>
    <property type="match status" value="1"/>
</dbReference>
<evidence type="ECO:0000256" key="1">
    <source>
        <dbReference type="PROSITE-ProRule" id="PRU00409"/>
    </source>
</evidence>
<dbReference type="Pfam" id="PF14398">
    <property type="entry name" value="ATPgrasp_YheCD"/>
    <property type="match status" value="1"/>
</dbReference>